<protein>
    <submittedName>
        <fullName evidence="2">Uncharacterized protein</fullName>
    </submittedName>
</protein>
<name>A0ABV0VV80_9TELE</name>
<feature type="non-terminal residue" evidence="2">
    <location>
        <position position="1"/>
    </location>
</feature>
<sequence length="93" mass="10226">ETKIDCVRVATKAAILVTQLTTPYIRIAPAAGDNQLTGAATHKPDAVEPEKQTDHTVKIAGVIAGILLFVIIFLGVVLLMKKRRTYHSYTYYL</sequence>
<organism evidence="2 3">
    <name type="scientific">Xenotaenia resolanae</name>
    <dbReference type="NCBI Taxonomy" id="208358"/>
    <lineage>
        <taxon>Eukaryota</taxon>
        <taxon>Metazoa</taxon>
        <taxon>Chordata</taxon>
        <taxon>Craniata</taxon>
        <taxon>Vertebrata</taxon>
        <taxon>Euteleostomi</taxon>
        <taxon>Actinopterygii</taxon>
        <taxon>Neopterygii</taxon>
        <taxon>Teleostei</taxon>
        <taxon>Neoteleostei</taxon>
        <taxon>Acanthomorphata</taxon>
        <taxon>Ovalentaria</taxon>
        <taxon>Atherinomorphae</taxon>
        <taxon>Cyprinodontiformes</taxon>
        <taxon>Goodeidae</taxon>
        <taxon>Xenotaenia</taxon>
    </lineage>
</organism>
<accession>A0ABV0VV80</accession>
<keyword evidence="1" id="KW-0812">Transmembrane</keyword>
<gene>
    <name evidence="2" type="ORF">XENORESO_002394</name>
</gene>
<evidence type="ECO:0000313" key="3">
    <source>
        <dbReference type="Proteomes" id="UP001444071"/>
    </source>
</evidence>
<keyword evidence="3" id="KW-1185">Reference proteome</keyword>
<evidence type="ECO:0000313" key="2">
    <source>
        <dbReference type="EMBL" id="MEQ2260864.1"/>
    </source>
</evidence>
<feature type="transmembrane region" description="Helical" evidence="1">
    <location>
        <begin position="59"/>
        <end position="80"/>
    </location>
</feature>
<dbReference type="Proteomes" id="UP001444071">
    <property type="component" value="Unassembled WGS sequence"/>
</dbReference>
<keyword evidence="1" id="KW-0472">Membrane</keyword>
<dbReference type="EMBL" id="JAHRIM010011426">
    <property type="protein sequence ID" value="MEQ2260864.1"/>
    <property type="molecule type" value="Genomic_DNA"/>
</dbReference>
<keyword evidence="1" id="KW-1133">Transmembrane helix</keyword>
<comment type="caution">
    <text evidence="2">The sequence shown here is derived from an EMBL/GenBank/DDBJ whole genome shotgun (WGS) entry which is preliminary data.</text>
</comment>
<proteinExistence type="predicted"/>
<reference evidence="2 3" key="1">
    <citation type="submission" date="2021-06" db="EMBL/GenBank/DDBJ databases">
        <authorList>
            <person name="Palmer J.M."/>
        </authorList>
    </citation>
    <scope>NUCLEOTIDE SEQUENCE [LARGE SCALE GENOMIC DNA]</scope>
    <source>
        <strain evidence="2 3">XR_2019</strain>
        <tissue evidence="2">Muscle</tissue>
    </source>
</reference>
<evidence type="ECO:0000256" key="1">
    <source>
        <dbReference type="SAM" id="Phobius"/>
    </source>
</evidence>